<evidence type="ECO:0000256" key="3">
    <source>
        <dbReference type="ARBA" id="ARBA00022840"/>
    </source>
</evidence>
<comment type="similarity">
    <text evidence="1">Belongs to the universal stress protein A family.</text>
</comment>
<organism evidence="5 6">
    <name type="scientific">Pelagibius litoralis</name>
    <dbReference type="NCBI Taxonomy" id="374515"/>
    <lineage>
        <taxon>Bacteria</taxon>
        <taxon>Pseudomonadati</taxon>
        <taxon>Pseudomonadota</taxon>
        <taxon>Alphaproteobacteria</taxon>
        <taxon>Rhodospirillales</taxon>
        <taxon>Rhodovibrionaceae</taxon>
        <taxon>Pelagibius</taxon>
    </lineage>
</organism>
<dbReference type="PANTHER" id="PTHR46268:SF27">
    <property type="entry name" value="UNIVERSAL STRESS PROTEIN RV2623"/>
    <property type="match status" value="1"/>
</dbReference>
<dbReference type="InterPro" id="IPR006016">
    <property type="entry name" value="UspA"/>
</dbReference>
<keyword evidence="3" id="KW-0067">ATP-binding</keyword>
<dbReference type="SUPFAM" id="SSF52402">
    <property type="entry name" value="Adenine nucleotide alpha hydrolases-like"/>
    <property type="match status" value="1"/>
</dbReference>
<dbReference type="Gene3D" id="3.40.50.620">
    <property type="entry name" value="HUPs"/>
    <property type="match status" value="1"/>
</dbReference>
<dbReference type="InterPro" id="IPR006015">
    <property type="entry name" value="Universal_stress_UspA"/>
</dbReference>
<dbReference type="AlphaFoldDB" id="A0A967EYK5"/>
<proteinExistence type="inferred from homology"/>
<evidence type="ECO:0000256" key="2">
    <source>
        <dbReference type="ARBA" id="ARBA00022741"/>
    </source>
</evidence>
<evidence type="ECO:0000256" key="1">
    <source>
        <dbReference type="ARBA" id="ARBA00008791"/>
    </source>
</evidence>
<name>A0A967EYK5_9PROT</name>
<dbReference type="Proteomes" id="UP000761264">
    <property type="component" value="Unassembled WGS sequence"/>
</dbReference>
<comment type="caution">
    <text evidence="5">The sequence shown here is derived from an EMBL/GenBank/DDBJ whole genome shotgun (WGS) entry which is preliminary data.</text>
</comment>
<feature type="domain" description="UspA" evidence="4">
    <location>
        <begin position="1"/>
        <end position="147"/>
    </location>
</feature>
<protein>
    <submittedName>
        <fullName evidence="5">Universal stress protein</fullName>
    </submittedName>
</protein>
<dbReference type="PRINTS" id="PR01438">
    <property type="entry name" value="UNVRSLSTRESS"/>
</dbReference>
<gene>
    <name evidence="5" type="ORF">HBA54_14460</name>
</gene>
<keyword evidence="6" id="KW-1185">Reference proteome</keyword>
<accession>A0A967EYK5</accession>
<dbReference type="CDD" id="cd00293">
    <property type="entry name" value="USP-like"/>
    <property type="match status" value="1"/>
</dbReference>
<dbReference type="EMBL" id="JAAQPH010000010">
    <property type="protein sequence ID" value="NIA69803.1"/>
    <property type="molecule type" value="Genomic_DNA"/>
</dbReference>
<keyword evidence="2" id="KW-0547">Nucleotide-binding</keyword>
<evidence type="ECO:0000259" key="4">
    <source>
        <dbReference type="Pfam" id="PF00582"/>
    </source>
</evidence>
<sequence>MTGPILCAVDFSSDSRAALTWAAGQAALADLALVVLHVVHDPASSPGFYRAVEEEWLRPMAEVAEQMMEEFLAEVRAANPDQAKLQSAEVRLVSGLPAGRTVEMAKSIGASMIVVGNRGRTGLPHILLGSVAERIAQTAPVPVVVVKAPEAGVV</sequence>
<dbReference type="RefSeq" id="WP_167225757.1">
    <property type="nucleotide sequence ID" value="NZ_JAAQPH010000010.1"/>
</dbReference>
<reference evidence="5" key="1">
    <citation type="submission" date="2020-03" db="EMBL/GenBank/DDBJ databases">
        <title>Genome of Pelagibius litoralis DSM 21314T.</title>
        <authorList>
            <person name="Wang G."/>
        </authorList>
    </citation>
    <scope>NUCLEOTIDE SEQUENCE</scope>
    <source>
        <strain evidence="5">DSM 21314</strain>
    </source>
</reference>
<dbReference type="PANTHER" id="PTHR46268">
    <property type="entry name" value="STRESS RESPONSE PROTEIN NHAX"/>
    <property type="match status" value="1"/>
</dbReference>
<dbReference type="Pfam" id="PF00582">
    <property type="entry name" value="Usp"/>
    <property type="match status" value="1"/>
</dbReference>
<dbReference type="InterPro" id="IPR014729">
    <property type="entry name" value="Rossmann-like_a/b/a_fold"/>
</dbReference>
<evidence type="ECO:0000313" key="5">
    <source>
        <dbReference type="EMBL" id="NIA69803.1"/>
    </source>
</evidence>
<evidence type="ECO:0000313" key="6">
    <source>
        <dbReference type="Proteomes" id="UP000761264"/>
    </source>
</evidence>
<dbReference type="GO" id="GO:0005524">
    <property type="term" value="F:ATP binding"/>
    <property type="evidence" value="ECO:0007669"/>
    <property type="project" value="UniProtKB-KW"/>
</dbReference>